<gene>
    <name evidence="3" type="ORF">JCM31826_16780</name>
</gene>
<dbReference type="OrthoDB" id="9763354at2"/>
<dbReference type="AlphaFoldDB" id="A0A401XMH9"/>
<dbReference type="EMBL" id="BHZE01000018">
    <property type="protein sequence ID" value="GCD78196.1"/>
    <property type="molecule type" value="Genomic_DNA"/>
</dbReference>
<evidence type="ECO:0000313" key="3">
    <source>
        <dbReference type="EMBL" id="GCD78196.1"/>
    </source>
</evidence>
<feature type="repeat" description="TPR" evidence="1">
    <location>
        <begin position="121"/>
        <end position="154"/>
    </location>
</feature>
<dbReference type="Gene3D" id="1.25.40.10">
    <property type="entry name" value="Tetratricopeptide repeat domain"/>
    <property type="match status" value="3"/>
</dbReference>
<comment type="caution">
    <text evidence="3">The sequence shown here is derived from an EMBL/GenBank/DDBJ whole genome shotgun (WGS) entry which is preliminary data.</text>
</comment>
<dbReference type="PROSITE" id="PS50005">
    <property type="entry name" value="TPR"/>
    <property type="match status" value="1"/>
</dbReference>
<keyword evidence="2" id="KW-0732">Signal</keyword>
<keyword evidence="4" id="KW-1185">Reference proteome</keyword>
<dbReference type="Proteomes" id="UP000286715">
    <property type="component" value="Unassembled WGS sequence"/>
</dbReference>
<feature type="signal peptide" evidence="2">
    <location>
        <begin position="1"/>
        <end position="20"/>
    </location>
</feature>
<name>A0A401XMH9_9FLAO</name>
<proteinExistence type="predicted"/>
<dbReference type="SUPFAM" id="SSF48452">
    <property type="entry name" value="TPR-like"/>
    <property type="match status" value="2"/>
</dbReference>
<dbReference type="InterPro" id="IPR011990">
    <property type="entry name" value="TPR-like_helical_dom_sf"/>
</dbReference>
<keyword evidence="1" id="KW-0802">TPR repeat</keyword>
<accession>A0A401XMH9</accession>
<dbReference type="RefSeq" id="WP_124398259.1">
    <property type="nucleotide sequence ID" value="NZ_BHZE01000018.1"/>
</dbReference>
<evidence type="ECO:0000256" key="1">
    <source>
        <dbReference type="PROSITE-ProRule" id="PRU00339"/>
    </source>
</evidence>
<protein>
    <recommendedName>
        <fullName evidence="5">Tetratricopeptide repeat protein</fullName>
    </recommendedName>
</protein>
<dbReference type="SMART" id="SM00028">
    <property type="entry name" value="TPR"/>
    <property type="match status" value="3"/>
</dbReference>
<dbReference type="InterPro" id="IPR019734">
    <property type="entry name" value="TPR_rpt"/>
</dbReference>
<evidence type="ECO:0000313" key="4">
    <source>
        <dbReference type="Proteomes" id="UP000286715"/>
    </source>
</evidence>
<dbReference type="Pfam" id="PF13181">
    <property type="entry name" value="TPR_8"/>
    <property type="match status" value="1"/>
</dbReference>
<evidence type="ECO:0008006" key="5">
    <source>
        <dbReference type="Google" id="ProtNLM"/>
    </source>
</evidence>
<sequence length="602" mass="68981">MNKWTVLVLTAFVSLSQVLAQDLPLPTKTAEKVDCEKLLVEYRELYKRSPQRMYYVKLYDCLLELKDYKEAVNLAEAQIRRTNEPEGVYMVDVAFAKSKMGDRKAEEKILNRVLESINKYPQYAYQIGQALSDKGYFEAALRLYEIAEKINPSFNFSYQKSLLYADLGQLEKMYDTYIEILERSPSMAYTVKNLISRAMAPDGGEDNLDYIIQKLRARALNQKNPVMTDVLTHIYIEKKDYVSALEFLKEWHQKSNYGAVGEIYELSNQALTNKQYELAITGFEWVTLHTSNANYTMRANLSRQLALTLKALNTPTDSETVAAVVTESEKLIQIQGINFNTLPLAEATARLMAFKANQKDKALDLIESLVKVPGQNPNEKARLLITKGDIYLSMKEFMLAIVAYARAEEVADNELMKDDAKFARAKAIYYSGDVPWALEIFEILQESTSKPISNDATAYASKILLNSGGDTTYEAMTYYAHADMFYYVGEYQKAHKILDYVIQTYTNHPIQDDAYLLKAKTFEAQGLFQQAVQWYEKVYTVFGYELLADQAIYQAAVLFEEKLNEPSKAKDLYELIVMQFTDSYLHNQARLRLRALLNKQSS</sequence>
<evidence type="ECO:0000256" key="2">
    <source>
        <dbReference type="SAM" id="SignalP"/>
    </source>
</evidence>
<feature type="chain" id="PRO_5019266522" description="Tetratricopeptide repeat protein" evidence="2">
    <location>
        <begin position="21"/>
        <end position="602"/>
    </location>
</feature>
<reference evidence="3 4" key="1">
    <citation type="submission" date="2018-11" db="EMBL/GenBank/DDBJ databases">
        <title>Schleiferia aggregans sp. nov., a moderately thermophilic heterotrophic bacterium isolated from microbial mats at a terrestrial hot spring.</title>
        <authorList>
            <person name="Iino T."/>
            <person name="Ohkuma M."/>
            <person name="Haruta S."/>
        </authorList>
    </citation>
    <scope>NUCLEOTIDE SEQUENCE [LARGE SCALE GENOMIC DNA]</scope>
    <source>
        <strain evidence="3 4">LA</strain>
    </source>
</reference>
<organism evidence="3 4">
    <name type="scientific">Thermaurantimonas aggregans</name>
    <dbReference type="NCBI Taxonomy" id="2173829"/>
    <lineage>
        <taxon>Bacteria</taxon>
        <taxon>Pseudomonadati</taxon>
        <taxon>Bacteroidota</taxon>
        <taxon>Flavobacteriia</taxon>
        <taxon>Flavobacteriales</taxon>
        <taxon>Schleiferiaceae</taxon>
        <taxon>Thermaurantimonas</taxon>
    </lineage>
</organism>
<dbReference type="Pfam" id="PF13432">
    <property type="entry name" value="TPR_16"/>
    <property type="match status" value="1"/>
</dbReference>